<dbReference type="AlphaFoldDB" id="A0A839U389"/>
<gene>
    <name evidence="1" type="ORF">FHS21_001318</name>
</gene>
<dbReference type="RefSeq" id="WP_183661326.1">
    <property type="nucleotide sequence ID" value="NZ_JACHXN010000003.1"/>
</dbReference>
<organism evidence="1 2">
    <name type="scientific">Phyllobacterium trifolii</name>
    <dbReference type="NCBI Taxonomy" id="300193"/>
    <lineage>
        <taxon>Bacteria</taxon>
        <taxon>Pseudomonadati</taxon>
        <taxon>Pseudomonadota</taxon>
        <taxon>Alphaproteobacteria</taxon>
        <taxon>Hyphomicrobiales</taxon>
        <taxon>Phyllobacteriaceae</taxon>
        <taxon>Phyllobacterium</taxon>
    </lineage>
</organism>
<accession>A0A839U389</accession>
<sequence length="74" mass="8055">MPKSKVSPDHEVIAAHMSAVTVAFQMLVVCLQDNGALQPGQYPAALHGYMEMAKDKADPMTLAMLDDLRQSLLN</sequence>
<proteinExistence type="predicted"/>
<dbReference type="EMBL" id="JACHXN010000003">
    <property type="protein sequence ID" value="MBB3144917.1"/>
    <property type="molecule type" value="Genomic_DNA"/>
</dbReference>
<comment type="caution">
    <text evidence="1">The sequence shown here is derived from an EMBL/GenBank/DDBJ whole genome shotgun (WGS) entry which is preliminary data.</text>
</comment>
<reference evidence="1 2" key="1">
    <citation type="submission" date="2020-08" db="EMBL/GenBank/DDBJ databases">
        <title>Genomic Encyclopedia of Type Strains, Phase III (KMG-III): the genomes of soil and plant-associated and newly described type strains.</title>
        <authorList>
            <person name="Whitman W."/>
        </authorList>
    </citation>
    <scope>NUCLEOTIDE SEQUENCE [LARGE SCALE GENOMIC DNA]</scope>
    <source>
        <strain evidence="1 2">CECT 7015</strain>
    </source>
</reference>
<evidence type="ECO:0000313" key="1">
    <source>
        <dbReference type="EMBL" id="MBB3144917.1"/>
    </source>
</evidence>
<protein>
    <submittedName>
        <fullName evidence="1">Uncharacterized protein</fullName>
    </submittedName>
</protein>
<evidence type="ECO:0000313" key="2">
    <source>
        <dbReference type="Proteomes" id="UP000554520"/>
    </source>
</evidence>
<name>A0A839U389_9HYPH</name>
<keyword evidence="2" id="KW-1185">Reference proteome</keyword>
<dbReference type="Proteomes" id="UP000554520">
    <property type="component" value="Unassembled WGS sequence"/>
</dbReference>